<sequence>MLKYASLLAVIALTAACAHTPKHTPADDAANAPGKCINEQAQALSGLQGLNDAEIMQRTGATEVRHLAPNGMATMDYRFMRITVVTDPVSKKILHANCG</sequence>
<keyword evidence="3" id="KW-1185">Reference proteome</keyword>
<proteinExistence type="predicted"/>
<accession>A0ABY4E946</accession>
<dbReference type="Proteomes" id="UP000832011">
    <property type="component" value="Chromosome"/>
</dbReference>
<dbReference type="PROSITE" id="PS51257">
    <property type="entry name" value="PROKAR_LIPOPROTEIN"/>
    <property type="match status" value="1"/>
</dbReference>
<reference evidence="2 3" key="1">
    <citation type="journal article" date="2022" name="Res Sq">
        <title>Evolution of multicellular longitudinally dividing oral cavity symbionts (Neisseriaceae).</title>
        <authorList>
            <person name="Nyongesa S."/>
            <person name="Weber P."/>
            <person name="Bernet E."/>
            <person name="Pullido F."/>
            <person name="Nieckarz M."/>
            <person name="Delaby M."/>
            <person name="Nieves C."/>
            <person name="Viehboeck T."/>
            <person name="Krause N."/>
            <person name="Rivera-Millot A."/>
            <person name="Nakamura A."/>
            <person name="Vischer N."/>
            <person name="VanNieuwenhze M."/>
            <person name="Brun Y."/>
            <person name="Cava F."/>
            <person name="Bulgheresi S."/>
            <person name="Veyrier F."/>
        </authorList>
    </citation>
    <scope>NUCLEOTIDE SEQUENCE [LARGE SCALE GENOMIC DNA]</scope>
    <source>
        <strain evidence="2 3">SN4</strain>
    </source>
</reference>
<dbReference type="EMBL" id="CP091511">
    <property type="protein sequence ID" value="UOO91008.1"/>
    <property type="molecule type" value="Genomic_DNA"/>
</dbReference>
<name>A0ABY4E946_9NEIS</name>
<dbReference type="RefSeq" id="WP_058305220.1">
    <property type="nucleotide sequence ID" value="NZ_CABKVG010000006.1"/>
</dbReference>
<evidence type="ECO:0008006" key="4">
    <source>
        <dbReference type="Google" id="ProtNLM"/>
    </source>
</evidence>
<dbReference type="Pfam" id="PF11720">
    <property type="entry name" value="Inhibitor_I78"/>
    <property type="match status" value="1"/>
</dbReference>
<feature type="signal peptide" evidence="1">
    <location>
        <begin position="1"/>
        <end position="18"/>
    </location>
</feature>
<feature type="chain" id="PRO_5046721561" description="Peptidase inhibitor I78 family protein" evidence="1">
    <location>
        <begin position="19"/>
        <end position="99"/>
    </location>
</feature>
<dbReference type="Gene3D" id="3.30.10.10">
    <property type="entry name" value="Trypsin Inhibitor V, subunit A"/>
    <property type="match status" value="1"/>
</dbReference>
<protein>
    <recommendedName>
        <fullName evidence="4">Peptidase inhibitor I78 family protein</fullName>
    </recommendedName>
</protein>
<evidence type="ECO:0000313" key="2">
    <source>
        <dbReference type="EMBL" id="UOO91008.1"/>
    </source>
</evidence>
<gene>
    <name evidence="2" type="ORF">LVJ82_08605</name>
</gene>
<dbReference type="InterPro" id="IPR021719">
    <property type="entry name" value="Prot_inh_I78"/>
</dbReference>
<keyword evidence="1" id="KW-0732">Signal</keyword>
<evidence type="ECO:0000256" key="1">
    <source>
        <dbReference type="SAM" id="SignalP"/>
    </source>
</evidence>
<organism evidence="2 3">
    <name type="scientific">Vitreoscilla massiliensis</name>
    <dbReference type="NCBI Taxonomy" id="1689272"/>
    <lineage>
        <taxon>Bacteria</taxon>
        <taxon>Pseudomonadati</taxon>
        <taxon>Pseudomonadota</taxon>
        <taxon>Betaproteobacteria</taxon>
        <taxon>Neisseriales</taxon>
        <taxon>Neisseriaceae</taxon>
        <taxon>Vitreoscilla</taxon>
    </lineage>
</organism>
<evidence type="ECO:0000313" key="3">
    <source>
        <dbReference type="Proteomes" id="UP000832011"/>
    </source>
</evidence>